<dbReference type="GO" id="GO:0005886">
    <property type="term" value="C:plasma membrane"/>
    <property type="evidence" value="ECO:0007669"/>
    <property type="project" value="UniProtKB-SubCell"/>
</dbReference>
<dbReference type="PANTHER" id="PTHR19433">
    <property type="entry name" value="T-CELL RECEPTOR ALPHA CHAIN V REGION-RELATED"/>
    <property type="match status" value="1"/>
</dbReference>
<dbReference type="InterPro" id="IPR052051">
    <property type="entry name" value="TCR_complex_component"/>
</dbReference>
<reference evidence="11" key="2">
    <citation type="submission" date="2025-08" db="UniProtKB">
        <authorList>
            <consortium name="Ensembl"/>
        </authorList>
    </citation>
    <scope>IDENTIFICATION</scope>
</reference>
<dbReference type="GeneTree" id="ENSGT01030000234530"/>
<feature type="signal peptide" evidence="9">
    <location>
        <begin position="1"/>
        <end position="16"/>
    </location>
</feature>
<evidence type="ECO:0000313" key="11">
    <source>
        <dbReference type="Ensembl" id="ENSATEP00000003181.3"/>
    </source>
</evidence>
<reference evidence="11" key="1">
    <citation type="submission" date="2021-04" db="EMBL/GenBank/DDBJ databases">
        <authorList>
            <consortium name="Wellcome Sanger Institute Data Sharing"/>
        </authorList>
    </citation>
    <scope>NUCLEOTIDE SEQUENCE [LARGE SCALE GENOMIC DNA]</scope>
</reference>
<protein>
    <recommendedName>
        <fullName evidence="10">Ig-like domain-containing protein</fullName>
    </recommendedName>
</protein>
<dbReference type="InterPro" id="IPR003599">
    <property type="entry name" value="Ig_sub"/>
</dbReference>
<feature type="transmembrane region" description="Helical" evidence="8">
    <location>
        <begin position="247"/>
        <end position="269"/>
    </location>
</feature>
<dbReference type="AlphaFoldDB" id="A0A3Q1IFL2"/>
<keyword evidence="7" id="KW-0325">Glycoprotein</keyword>
<evidence type="ECO:0000256" key="5">
    <source>
        <dbReference type="ARBA" id="ARBA00023136"/>
    </source>
</evidence>
<evidence type="ECO:0000259" key="10">
    <source>
        <dbReference type="PROSITE" id="PS50835"/>
    </source>
</evidence>
<name>A0A3Q1IFL2_ANATE</name>
<keyword evidence="5 8" id="KW-0472">Membrane</keyword>
<evidence type="ECO:0000256" key="1">
    <source>
        <dbReference type="ARBA" id="ARBA00004236"/>
    </source>
</evidence>
<dbReference type="Ensembl" id="ENSATET00000003210.3">
    <property type="protein sequence ID" value="ENSATEP00000003181.3"/>
    <property type="gene ID" value="ENSATEG00000002292.3"/>
</dbReference>
<dbReference type="GO" id="GO:0009617">
    <property type="term" value="P:response to bacterium"/>
    <property type="evidence" value="ECO:0007669"/>
    <property type="project" value="TreeGrafter"/>
</dbReference>
<dbReference type="SMART" id="SM00406">
    <property type="entry name" value="IGv"/>
    <property type="match status" value="2"/>
</dbReference>
<keyword evidence="6" id="KW-1015">Disulfide bond</keyword>
<organism evidence="11 12">
    <name type="scientific">Anabas testudineus</name>
    <name type="common">Climbing perch</name>
    <name type="synonym">Anthias testudineus</name>
    <dbReference type="NCBI Taxonomy" id="64144"/>
    <lineage>
        <taxon>Eukaryota</taxon>
        <taxon>Metazoa</taxon>
        <taxon>Chordata</taxon>
        <taxon>Craniata</taxon>
        <taxon>Vertebrata</taxon>
        <taxon>Euteleostomi</taxon>
        <taxon>Actinopterygii</taxon>
        <taxon>Neopterygii</taxon>
        <taxon>Teleostei</taxon>
        <taxon>Neoteleostei</taxon>
        <taxon>Acanthomorphata</taxon>
        <taxon>Anabantaria</taxon>
        <taxon>Anabantiformes</taxon>
        <taxon>Anabantoidei</taxon>
        <taxon>Anabantidae</taxon>
        <taxon>Anabas</taxon>
    </lineage>
</organism>
<dbReference type="PANTHER" id="PTHR19433:SF111">
    <property type="entry name" value="T CELL RECEPTOR ALPHA VARIABLE 4"/>
    <property type="match status" value="1"/>
</dbReference>
<dbReference type="InterPro" id="IPR007110">
    <property type="entry name" value="Ig-like_dom"/>
</dbReference>
<evidence type="ECO:0000256" key="4">
    <source>
        <dbReference type="ARBA" id="ARBA00022859"/>
    </source>
</evidence>
<evidence type="ECO:0000256" key="2">
    <source>
        <dbReference type="ARBA" id="ARBA00022475"/>
    </source>
</evidence>
<evidence type="ECO:0000256" key="8">
    <source>
        <dbReference type="SAM" id="Phobius"/>
    </source>
</evidence>
<evidence type="ECO:0000313" key="12">
    <source>
        <dbReference type="Proteomes" id="UP000265040"/>
    </source>
</evidence>
<dbReference type="SUPFAM" id="SSF48726">
    <property type="entry name" value="Immunoglobulin"/>
    <property type="match status" value="2"/>
</dbReference>
<keyword evidence="8" id="KW-0812">Transmembrane</keyword>
<evidence type="ECO:0000256" key="9">
    <source>
        <dbReference type="SAM" id="SignalP"/>
    </source>
</evidence>
<dbReference type="InterPro" id="IPR036179">
    <property type="entry name" value="Ig-like_dom_sf"/>
</dbReference>
<dbReference type="CDD" id="cd00099">
    <property type="entry name" value="IgV"/>
    <property type="match status" value="1"/>
</dbReference>
<dbReference type="Gene3D" id="2.60.40.10">
    <property type="entry name" value="Immunoglobulins"/>
    <property type="match status" value="2"/>
</dbReference>
<evidence type="ECO:0000256" key="3">
    <source>
        <dbReference type="ARBA" id="ARBA00022729"/>
    </source>
</evidence>
<dbReference type="Proteomes" id="UP000265040">
    <property type="component" value="Chromosome 10"/>
</dbReference>
<keyword evidence="4" id="KW-0391">Immunity</keyword>
<evidence type="ECO:0000256" key="6">
    <source>
        <dbReference type="ARBA" id="ARBA00023157"/>
    </source>
</evidence>
<keyword evidence="12" id="KW-1185">Reference proteome</keyword>
<keyword evidence="8" id="KW-1133">Transmembrane helix</keyword>
<reference evidence="11" key="3">
    <citation type="submission" date="2025-09" db="UniProtKB">
        <authorList>
            <consortium name="Ensembl"/>
        </authorList>
    </citation>
    <scope>IDENTIFICATION</scope>
</reference>
<dbReference type="SMART" id="SM00409">
    <property type="entry name" value="IG"/>
    <property type="match status" value="2"/>
</dbReference>
<dbReference type="InParanoid" id="A0A3Q1IFL2"/>
<dbReference type="STRING" id="64144.ENSATEP00000003181"/>
<evidence type="ECO:0000256" key="7">
    <source>
        <dbReference type="ARBA" id="ARBA00023180"/>
    </source>
</evidence>
<accession>A0A3Q1IFL2</accession>
<dbReference type="PROSITE" id="PS50835">
    <property type="entry name" value="IG_LIKE"/>
    <property type="match status" value="2"/>
</dbReference>
<sequence>MIVLWFTLLVLHQGYALAPVVSVQLGEPVTFTCVLPQSVITRREVYWYRQSAGDTLKLMVTLRSSNKEYSKEFSESRFKVDDNKDFTNLTILTTTYEDEGMYLCEISEWATTPEWTGTYLLVKGNSERTSNYTVVQTVSDPVRPGDSVTLQCSVLSHSDNKTCPGDHSVYWFRAGSDQAHPEIIYTGENNECENRSDSVKNCVYRFSKTVSSSDAGTYYCAVATCGQILFGDGANLQFEQNALKSEFIALVISLVCLAISVIGNIVLICHQKRRPVCEQFKGINGDSTQAKHHNSIPLQDFAESSLDLNYAALRFSGGKSTRGRKKRELNPEECVYSQVK</sequence>
<keyword evidence="2" id="KW-1003">Cell membrane</keyword>
<feature type="domain" description="Ig-like" evidence="10">
    <location>
        <begin position="113"/>
        <end position="222"/>
    </location>
</feature>
<dbReference type="InterPro" id="IPR013106">
    <property type="entry name" value="Ig_V-set"/>
</dbReference>
<comment type="subcellular location">
    <subcellularLocation>
        <location evidence="1">Cell membrane</location>
    </subcellularLocation>
</comment>
<feature type="domain" description="Ig-like" evidence="10">
    <location>
        <begin position="26"/>
        <end position="107"/>
    </location>
</feature>
<dbReference type="GO" id="GO:0002376">
    <property type="term" value="P:immune system process"/>
    <property type="evidence" value="ECO:0007669"/>
    <property type="project" value="UniProtKB-KW"/>
</dbReference>
<feature type="chain" id="PRO_5044005812" description="Ig-like domain-containing protein" evidence="9">
    <location>
        <begin position="17"/>
        <end position="340"/>
    </location>
</feature>
<proteinExistence type="predicted"/>
<keyword evidence="3 9" id="KW-0732">Signal</keyword>
<dbReference type="Pfam" id="PF07686">
    <property type="entry name" value="V-set"/>
    <property type="match status" value="1"/>
</dbReference>
<dbReference type="InterPro" id="IPR013783">
    <property type="entry name" value="Ig-like_fold"/>
</dbReference>